<name>A0A8S5T5T1_9CAUD</name>
<accession>A0A8S5T5T1</accession>
<organism evidence="1">
    <name type="scientific">Siphoviridae sp. ctxMM9</name>
    <dbReference type="NCBI Taxonomy" id="2827973"/>
    <lineage>
        <taxon>Viruses</taxon>
        <taxon>Duplodnaviria</taxon>
        <taxon>Heunggongvirae</taxon>
        <taxon>Uroviricota</taxon>
        <taxon>Caudoviricetes</taxon>
    </lineage>
</organism>
<proteinExistence type="predicted"/>
<protein>
    <submittedName>
        <fullName evidence="1">Terminase large subunit</fullName>
    </submittedName>
</protein>
<dbReference type="EMBL" id="BK032759">
    <property type="protein sequence ID" value="DAF58700.1"/>
    <property type="molecule type" value="Genomic_DNA"/>
</dbReference>
<evidence type="ECO:0000313" key="1">
    <source>
        <dbReference type="EMBL" id="DAF58700.1"/>
    </source>
</evidence>
<sequence length="40" mass="4471">MEECVGIDGTILNEVIIPVMNISRRLPNNTTIDEEVLNKS</sequence>
<reference evidence="1" key="1">
    <citation type="journal article" date="2021" name="Proc. Natl. Acad. Sci. U.S.A.">
        <title>A Catalog of Tens of Thousands of Viruses from Human Metagenomes Reveals Hidden Associations with Chronic Diseases.</title>
        <authorList>
            <person name="Tisza M.J."/>
            <person name="Buck C.B."/>
        </authorList>
    </citation>
    <scope>NUCLEOTIDE SEQUENCE</scope>
    <source>
        <strain evidence="1">CtxMM9</strain>
    </source>
</reference>